<dbReference type="NCBIfam" id="TIGR02211">
    <property type="entry name" value="LolD_lipo_ex"/>
    <property type="match status" value="1"/>
</dbReference>
<keyword evidence="4 8" id="KW-0547">Nucleotide-binding</keyword>
<dbReference type="InterPro" id="IPR003439">
    <property type="entry name" value="ABC_transporter-like_ATP-bd"/>
</dbReference>
<dbReference type="InterPro" id="IPR011924">
    <property type="entry name" value="LolD_lipo_ATP-bd"/>
</dbReference>
<accession>A0A2P6AR77</accession>
<evidence type="ECO:0000256" key="2">
    <source>
        <dbReference type="ARBA" id="ARBA00022475"/>
    </source>
</evidence>
<dbReference type="Proteomes" id="UP000243900">
    <property type="component" value="Unassembled WGS sequence"/>
</dbReference>
<comment type="subcellular location">
    <subcellularLocation>
        <location evidence="8">Cell inner membrane</location>
        <topology evidence="8">Peripheral membrane protein</topology>
    </subcellularLocation>
</comment>
<keyword evidence="5 8" id="KW-0067">ATP-binding</keyword>
<keyword evidence="2 8" id="KW-1003">Cell membrane</keyword>
<dbReference type="PANTHER" id="PTHR24220">
    <property type="entry name" value="IMPORT ATP-BINDING PROTEIN"/>
    <property type="match status" value="1"/>
</dbReference>
<feature type="compositionally biased region" description="Low complexity" evidence="9">
    <location>
        <begin position="1"/>
        <end position="17"/>
    </location>
</feature>
<dbReference type="SUPFAM" id="SSF52540">
    <property type="entry name" value="P-loop containing nucleoside triphosphate hydrolases"/>
    <property type="match status" value="1"/>
</dbReference>
<comment type="function">
    <text evidence="8">Part of the ABC transporter complex LolCDE involved in the translocation of mature outer membrane-directed lipoproteins, from the inner membrane to the periplasmic chaperone, LolA. Responsible for the formation of the LolA-lipoprotein complex in an ATP-dependent manner.</text>
</comment>
<dbReference type="Gene3D" id="3.40.50.300">
    <property type="entry name" value="P-loop containing nucleotide triphosphate hydrolases"/>
    <property type="match status" value="1"/>
</dbReference>
<evidence type="ECO:0000256" key="6">
    <source>
        <dbReference type="ARBA" id="ARBA00022967"/>
    </source>
</evidence>
<feature type="domain" description="ABC transporter" evidence="10">
    <location>
        <begin position="27"/>
        <end position="247"/>
    </location>
</feature>
<evidence type="ECO:0000256" key="5">
    <source>
        <dbReference type="ARBA" id="ARBA00022840"/>
    </source>
</evidence>
<evidence type="ECO:0000313" key="12">
    <source>
        <dbReference type="Proteomes" id="UP000243900"/>
    </source>
</evidence>
<evidence type="ECO:0000256" key="1">
    <source>
        <dbReference type="ARBA" id="ARBA00022448"/>
    </source>
</evidence>
<dbReference type="InterPro" id="IPR017911">
    <property type="entry name" value="MacB-like_ATP-bd"/>
</dbReference>
<feature type="region of interest" description="Disordered" evidence="9">
    <location>
        <begin position="1"/>
        <end position="20"/>
    </location>
</feature>
<dbReference type="GO" id="GO:0044874">
    <property type="term" value="P:lipoprotein localization to outer membrane"/>
    <property type="evidence" value="ECO:0007669"/>
    <property type="project" value="UniProtKB-ARBA"/>
</dbReference>
<dbReference type="InterPro" id="IPR015854">
    <property type="entry name" value="ABC_transpr_LolD-like"/>
</dbReference>
<name>A0A2P6AR77_9GAMM</name>
<dbReference type="InterPro" id="IPR027417">
    <property type="entry name" value="P-loop_NTPase"/>
</dbReference>
<keyword evidence="7 8" id="KW-0472">Membrane</keyword>
<keyword evidence="3 8" id="KW-0997">Cell inner membrane</keyword>
<evidence type="ECO:0000259" key="10">
    <source>
        <dbReference type="PROSITE" id="PS50893"/>
    </source>
</evidence>
<dbReference type="AlphaFoldDB" id="A0A2P6AR77"/>
<keyword evidence="1 8" id="KW-0813">Transport</keyword>
<organism evidence="11 12">
    <name type="scientific">Amnimonas aquatica</name>
    <dbReference type="NCBI Taxonomy" id="2094561"/>
    <lineage>
        <taxon>Bacteria</taxon>
        <taxon>Pseudomonadati</taxon>
        <taxon>Pseudomonadota</taxon>
        <taxon>Gammaproteobacteria</taxon>
        <taxon>Moraxellales</taxon>
        <taxon>Moraxellaceae</taxon>
        <taxon>Amnimonas</taxon>
    </lineage>
</organism>
<dbReference type="OrthoDB" id="9801477at2"/>
<dbReference type="CDD" id="cd03255">
    <property type="entry name" value="ABC_MJ0796_LolCDE_FtsE"/>
    <property type="match status" value="1"/>
</dbReference>
<dbReference type="EMBL" id="PTQZ01000209">
    <property type="protein sequence ID" value="PQA36439.1"/>
    <property type="molecule type" value="Genomic_DNA"/>
</dbReference>
<evidence type="ECO:0000256" key="7">
    <source>
        <dbReference type="ARBA" id="ARBA00023136"/>
    </source>
</evidence>
<dbReference type="EC" id="7.6.2.-" evidence="8"/>
<dbReference type="PROSITE" id="PS00211">
    <property type="entry name" value="ABC_TRANSPORTER_1"/>
    <property type="match status" value="1"/>
</dbReference>
<dbReference type="PROSITE" id="PS50893">
    <property type="entry name" value="ABC_TRANSPORTER_2"/>
    <property type="match status" value="1"/>
</dbReference>
<gene>
    <name evidence="8 11" type="primary">lolD</name>
    <name evidence="11" type="ORF">C5O18_07955</name>
</gene>
<dbReference type="GO" id="GO:0016887">
    <property type="term" value="F:ATP hydrolysis activity"/>
    <property type="evidence" value="ECO:0007669"/>
    <property type="project" value="InterPro"/>
</dbReference>
<reference evidence="12" key="1">
    <citation type="submission" date="2018-02" db="EMBL/GenBank/DDBJ databases">
        <title>Genome sequencing of Solimonas sp. HR-BB.</title>
        <authorList>
            <person name="Lee Y."/>
            <person name="Jeon C.O."/>
        </authorList>
    </citation>
    <scope>NUCLEOTIDE SEQUENCE [LARGE SCALE GENOMIC DNA]</scope>
    <source>
        <strain evidence="12">HR-E</strain>
    </source>
</reference>
<dbReference type="PANTHER" id="PTHR24220:SF689">
    <property type="entry name" value="LIPOPROTEIN-RELEASING SYSTEM ATP-BINDING PROTEIN LOLD"/>
    <property type="match status" value="1"/>
</dbReference>
<dbReference type="InterPro" id="IPR003593">
    <property type="entry name" value="AAA+_ATPase"/>
</dbReference>
<evidence type="ECO:0000256" key="9">
    <source>
        <dbReference type="SAM" id="MobiDB-lite"/>
    </source>
</evidence>
<sequence length="247" mass="26504">MSDTLTVTSPATAAAAEARTRDGGPVLEALDLRQTFSEGPQAVTVLRGISFSVARGERIAIIGRSGSGKTTLLHLLGGLEQPSEGRVRLLGQDLSGARETDRSRLRNRHMGFVYQLHHLLPEFTALENVAMPVVIGGGSVAEAEQAATALLERVGLGQRLHHKPAELSGGERQRVALARALVTRPAVVLADEPTGNLDRDTAESIHQLIVELNESLGTSFVIVTHEDRLAALAHRRLRMEQGLLAEC</sequence>
<protein>
    <recommendedName>
        <fullName evidence="8">Lipoprotein-releasing system ATP-binding protein LolD</fullName>
        <ecNumber evidence="8">7.6.2.-</ecNumber>
    </recommendedName>
</protein>
<comment type="similarity">
    <text evidence="8">Belongs to the ABC transporter superfamily. Lipoprotein translocase (TC 3.A.1.125) family.</text>
</comment>
<dbReference type="SMART" id="SM00382">
    <property type="entry name" value="AAA"/>
    <property type="match status" value="1"/>
</dbReference>
<dbReference type="GO" id="GO:0005524">
    <property type="term" value="F:ATP binding"/>
    <property type="evidence" value="ECO:0007669"/>
    <property type="project" value="UniProtKB-UniRule"/>
</dbReference>
<dbReference type="RefSeq" id="WP_105192982.1">
    <property type="nucleotide sequence ID" value="NZ_PTQZ01000209.1"/>
</dbReference>
<dbReference type="GO" id="GO:0089705">
    <property type="term" value="P:protein localization to outer membrane"/>
    <property type="evidence" value="ECO:0007669"/>
    <property type="project" value="TreeGrafter"/>
</dbReference>
<dbReference type="GO" id="GO:0022857">
    <property type="term" value="F:transmembrane transporter activity"/>
    <property type="evidence" value="ECO:0007669"/>
    <property type="project" value="TreeGrafter"/>
</dbReference>
<keyword evidence="11" id="KW-0449">Lipoprotein</keyword>
<dbReference type="GO" id="GO:0005886">
    <property type="term" value="C:plasma membrane"/>
    <property type="evidence" value="ECO:0007669"/>
    <property type="project" value="UniProtKB-SubCell"/>
</dbReference>
<comment type="caution">
    <text evidence="11">The sequence shown here is derived from an EMBL/GenBank/DDBJ whole genome shotgun (WGS) entry which is preliminary data.</text>
</comment>
<dbReference type="InterPro" id="IPR017871">
    <property type="entry name" value="ABC_transporter-like_CS"/>
</dbReference>
<keyword evidence="6 8" id="KW-1278">Translocase</keyword>
<proteinExistence type="inferred from homology"/>
<evidence type="ECO:0000313" key="11">
    <source>
        <dbReference type="EMBL" id="PQA36439.1"/>
    </source>
</evidence>
<evidence type="ECO:0000256" key="3">
    <source>
        <dbReference type="ARBA" id="ARBA00022519"/>
    </source>
</evidence>
<comment type="subunit">
    <text evidence="8">The complex is composed of two ATP-binding proteins (LolD) and two transmembrane proteins (LolC and LolE).</text>
</comment>
<dbReference type="FunFam" id="3.40.50.300:FF:000230">
    <property type="entry name" value="Lipoprotein-releasing system ATP-binding protein LolD"/>
    <property type="match status" value="1"/>
</dbReference>
<dbReference type="Pfam" id="PF00005">
    <property type="entry name" value="ABC_tran"/>
    <property type="match status" value="1"/>
</dbReference>
<keyword evidence="12" id="KW-1185">Reference proteome</keyword>
<evidence type="ECO:0000256" key="4">
    <source>
        <dbReference type="ARBA" id="ARBA00022741"/>
    </source>
</evidence>
<evidence type="ECO:0000256" key="8">
    <source>
        <dbReference type="RuleBase" id="RU367068"/>
    </source>
</evidence>